<dbReference type="Gene3D" id="3.30.300.90">
    <property type="entry name" value="BolA-like"/>
    <property type="match status" value="1"/>
</dbReference>
<organism evidence="3">
    <name type="scientific">Naegleria gruberi</name>
    <name type="common">Amoeba</name>
    <dbReference type="NCBI Taxonomy" id="5762"/>
    <lineage>
        <taxon>Eukaryota</taxon>
        <taxon>Discoba</taxon>
        <taxon>Heterolobosea</taxon>
        <taxon>Tetramitia</taxon>
        <taxon>Eutetramitia</taxon>
        <taxon>Vahlkampfiidae</taxon>
        <taxon>Naegleria</taxon>
    </lineage>
</organism>
<dbReference type="KEGG" id="ngr:NAEGRDRAFT_78792"/>
<keyword evidence="3" id="KW-1185">Reference proteome</keyword>
<sequence length="106" mass="12049">MNKIMSQATQVTTRLLRMQKAITEKLNPIVLEFEDQSHRHAHHAETRHSGGAGETHFDLLVVSESFQGKRLLERHRMVNDAVAEEFKSGLHALSIKAKTPSEHNKQ</sequence>
<dbReference type="FunCoup" id="D2V6J9">
    <property type="interactions" value="28"/>
</dbReference>
<dbReference type="Pfam" id="PF01722">
    <property type="entry name" value="BolA"/>
    <property type="match status" value="1"/>
</dbReference>
<evidence type="ECO:0000256" key="1">
    <source>
        <dbReference type="RuleBase" id="RU003860"/>
    </source>
</evidence>
<dbReference type="RefSeq" id="XP_002680334.1">
    <property type="nucleotide sequence ID" value="XM_002680288.1"/>
</dbReference>
<dbReference type="OMA" id="MTRVEIH"/>
<dbReference type="InterPro" id="IPR002634">
    <property type="entry name" value="BolA"/>
</dbReference>
<dbReference type="GeneID" id="8861780"/>
<accession>D2V6J9</accession>
<dbReference type="PANTHER" id="PTHR46230:SF3">
    <property type="entry name" value="SUFE-LIKE PROTEIN 1, CHLOROPLASTIC_MITOCHONDRIAL"/>
    <property type="match status" value="1"/>
</dbReference>
<dbReference type="STRING" id="5762.D2V6J9"/>
<dbReference type="Proteomes" id="UP000006671">
    <property type="component" value="Unassembled WGS sequence"/>
</dbReference>
<comment type="similarity">
    <text evidence="1">Belongs to the BolA/IbaG family.</text>
</comment>
<dbReference type="PIRSF" id="PIRSF003113">
    <property type="entry name" value="BolA"/>
    <property type="match status" value="1"/>
</dbReference>
<dbReference type="VEuPathDB" id="AmoebaDB:NAEGRDRAFT_78792"/>
<dbReference type="InterPro" id="IPR036065">
    <property type="entry name" value="BolA-like_sf"/>
</dbReference>
<dbReference type="InParanoid" id="D2V6J9"/>
<dbReference type="PANTHER" id="PTHR46230">
    <property type="match status" value="1"/>
</dbReference>
<protein>
    <submittedName>
        <fullName evidence="2">Predicted protein</fullName>
    </submittedName>
</protein>
<proteinExistence type="inferred from homology"/>
<gene>
    <name evidence="2" type="ORF">NAEGRDRAFT_78792</name>
</gene>
<name>D2V6J9_NAEGR</name>
<evidence type="ECO:0000313" key="2">
    <source>
        <dbReference type="EMBL" id="EFC47590.1"/>
    </source>
</evidence>
<dbReference type="GO" id="GO:0016226">
    <property type="term" value="P:iron-sulfur cluster assembly"/>
    <property type="evidence" value="ECO:0007669"/>
    <property type="project" value="TreeGrafter"/>
</dbReference>
<dbReference type="OrthoDB" id="411584at2759"/>
<reference evidence="2 3" key="1">
    <citation type="journal article" date="2010" name="Cell">
        <title>The genome of Naegleria gruberi illuminates early eukaryotic versatility.</title>
        <authorList>
            <person name="Fritz-Laylin L.K."/>
            <person name="Prochnik S.E."/>
            <person name="Ginger M.L."/>
            <person name="Dacks J.B."/>
            <person name="Carpenter M.L."/>
            <person name="Field M.C."/>
            <person name="Kuo A."/>
            <person name="Paredez A."/>
            <person name="Chapman J."/>
            <person name="Pham J."/>
            <person name="Shu S."/>
            <person name="Neupane R."/>
            <person name="Cipriano M."/>
            <person name="Mancuso J."/>
            <person name="Tu H."/>
            <person name="Salamov A."/>
            <person name="Lindquist E."/>
            <person name="Shapiro H."/>
            <person name="Lucas S."/>
            <person name="Grigoriev I.V."/>
            <person name="Cande W.Z."/>
            <person name="Fulton C."/>
            <person name="Rokhsar D.S."/>
            <person name="Dawson S.C."/>
        </authorList>
    </citation>
    <scope>NUCLEOTIDE SEQUENCE [LARGE SCALE GENOMIC DNA]</scope>
    <source>
        <strain evidence="2 3">NEG-M</strain>
    </source>
</reference>
<dbReference type="SUPFAM" id="SSF82657">
    <property type="entry name" value="BolA-like"/>
    <property type="match status" value="1"/>
</dbReference>
<evidence type="ECO:0000313" key="3">
    <source>
        <dbReference type="Proteomes" id="UP000006671"/>
    </source>
</evidence>
<dbReference type="eggNOG" id="KOG2313">
    <property type="taxonomic scope" value="Eukaryota"/>
</dbReference>
<dbReference type="EMBL" id="GG738854">
    <property type="protein sequence ID" value="EFC47590.1"/>
    <property type="molecule type" value="Genomic_DNA"/>
</dbReference>
<dbReference type="AlphaFoldDB" id="D2V6J9"/>